<dbReference type="Proteomes" id="UP000443000">
    <property type="component" value="Unassembled WGS sequence"/>
</dbReference>
<evidence type="ECO:0000259" key="2">
    <source>
        <dbReference type="Pfam" id="PF24801"/>
    </source>
</evidence>
<dbReference type="InterPro" id="IPR053171">
    <property type="entry name" value="Viral_Tip_Attach_Protein"/>
</dbReference>
<dbReference type="PANTHER" id="PTHR36251">
    <property type="entry name" value="FELS-1 PROPHAGE HOST SPECIFICITY PROTEIN-RELATED"/>
    <property type="match status" value="1"/>
</dbReference>
<sequence length="343" mass="37610">MPARTVFIGCQPLVVQIILYAVLGVRFGREHRLAVHSCAEAIHALCVSIPGFKRFLRLSEERGLTFAVFRGKQNLSVDEMDMRSGRAEPIRIAPIVMGRKAGLFQTIAGIALIVVGAITQLYYLVAAGAGLAIGGVATLLSPSPAGLLGQEDSGNKASYASATSAAHWVQWTFTQQIDSREFPDGGENFPGASWDFRPGTVDQNHISGFPAVENEITQGFPIELRSDAAWTRAITDPQLSAVRIRLSWPQIWEVKTNGDQVGYRIDYVIELSVNGGSFQPYLNATLADKGTSEYERSHRVDLPEGFTMALVCVRWLTANRNDSNWADTMRTNALTEVIDVNHM</sequence>
<dbReference type="EMBL" id="WIVT01000007">
    <property type="protein sequence ID" value="MQU16324.1"/>
    <property type="molecule type" value="Genomic_DNA"/>
</dbReference>
<dbReference type="EMBL" id="WIVW01000050">
    <property type="protein sequence ID" value="MQU29112.1"/>
    <property type="molecule type" value="Genomic_DNA"/>
</dbReference>
<dbReference type="OrthoDB" id="5617695at2"/>
<keyword evidence="1" id="KW-0812">Transmembrane</keyword>
<keyword evidence="1" id="KW-1133">Transmembrane helix</keyword>
<dbReference type="InterPro" id="IPR055385">
    <property type="entry name" value="GpJ_HDII-ins2"/>
</dbReference>
<dbReference type="Proteomes" id="UP000713985">
    <property type="component" value="Unassembled WGS sequence"/>
</dbReference>
<keyword evidence="9" id="KW-1185">Reference proteome</keyword>
<comment type="caution">
    <text evidence="4">The sequence shown here is derived from an EMBL/GenBank/DDBJ whole genome shotgun (WGS) entry which is preliminary data.</text>
</comment>
<accession>A0A6A7YXM7</accession>
<evidence type="ECO:0000313" key="3">
    <source>
        <dbReference type="EMBL" id="MQT28074.1"/>
    </source>
</evidence>
<proteinExistence type="predicted"/>
<feature type="domain" description="Tip attachment protein J HDII-ins2" evidence="2">
    <location>
        <begin position="216"/>
        <end position="339"/>
    </location>
</feature>
<dbReference type="PANTHER" id="PTHR36251:SF2">
    <property type="entry name" value="GIFSY-2 PROPHAGE HOST SPECIFICITY PROTEIN J, PHAGE LAMBDA"/>
    <property type="match status" value="1"/>
</dbReference>
<dbReference type="Proteomes" id="UP000437970">
    <property type="component" value="Unassembled WGS sequence"/>
</dbReference>
<evidence type="ECO:0000313" key="4">
    <source>
        <dbReference type="EMBL" id="MQT81732.1"/>
    </source>
</evidence>
<evidence type="ECO:0000313" key="7">
    <source>
        <dbReference type="Proteomes" id="UP000437970"/>
    </source>
</evidence>
<name>A0A6A7YXM7_9PSED</name>
<dbReference type="Pfam" id="PF24801">
    <property type="entry name" value="FNIII-A_GpJ"/>
    <property type="match status" value="1"/>
</dbReference>
<evidence type="ECO:0000313" key="5">
    <source>
        <dbReference type="EMBL" id="MQU16324.1"/>
    </source>
</evidence>
<protein>
    <recommendedName>
        <fullName evidence="2">Tip attachment protein J HDII-ins2 domain-containing protein</fullName>
    </recommendedName>
</protein>
<dbReference type="EMBL" id="WIWC01000031">
    <property type="protein sequence ID" value="MQT81732.1"/>
    <property type="molecule type" value="Genomic_DNA"/>
</dbReference>
<feature type="transmembrane region" description="Helical" evidence="1">
    <location>
        <begin position="101"/>
        <end position="123"/>
    </location>
</feature>
<feature type="transmembrane region" description="Helical" evidence="1">
    <location>
        <begin position="6"/>
        <end position="23"/>
    </location>
</feature>
<organism evidence="4">
    <name type="scientific">Pseudomonas helleri</name>
    <dbReference type="NCBI Taxonomy" id="1608996"/>
    <lineage>
        <taxon>Bacteria</taxon>
        <taxon>Pseudomonadati</taxon>
        <taxon>Pseudomonadota</taxon>
        <taxon>Gammaproteobacteria</taxon>
        <taxon>Pseudomonadales</taxon>
        <taxon>Pseudomonadaceae</taxon>
        <taxon>Pseudomonas</taxon>
    </lineage>
</organism>
<dbReference type="EMBL" id="WIWP01000055">
    <property type="protein sequence ID" value="MQT28074.1"/>
    <property type="molecule type" value="Genomic_DNA"/>
</dbReference>
<evidence type="ECO:0000256" key="1">
    <source>
        <dbReference type="SAM" id="Phobius"/>
    </source>
</evidence>
<evidence type="ECO:0000313" key="9">
    <source>
        <dbReference type="Proteomes" id="UP000713985"/>
    </source>
</evidence>
<evidence type="ECO:0000313" key="8">
    <source>
        <dbReference type="Proteomes" id="UP000443000"/>
    </source>
</evidence>
<reference evidence="7 8" key="1">
    <citation type="submission" date="2019-10" db="EMBL/GenBank/DDBJ databases">
        <title>Evaluation of single-gene subtyping targets for Pseudomonas.</title>
        <authorList>
            <person name="Reichler S.J."/>
            <person name="Orsi R.H."/>
            <person name="Wiedmann M."/>
            <person name="Martin N.H."/>
            <person name="Murphy S.I."/>
        </authorList>
    </citation>
    <scope>NUCLEOTIDE SEQUENCE</scope>
    <source>
        <strain evidence="3 9">FSL R10-0802</strain>
        <strain evidence="5 8">FSL R10-1594</strain>
        <strain evidence="6 7">FSL R10-1984</strain>
        <strain evidence="4">FSL R10-2339</strain>
    </source>
</reference>
<gene>
    <name evidence="5" type="ORF">GHN41_07680</name>
    <name evidence="4" type="ORF">GHN86_16905</name>
    <name evidence="3" type="ORF">GHN94_19895</name>
    <name evidence="6" type="ORF">GHO29_21840</name>
</gene>
<keyword evidence="1" id="KW-0472">Membrane</keyword>
<evidence type="ECO:0000313" key="6">
    <source>
        <dbReference type="EMBL" id="MQU29112.1"/>
    </source>
</evidence>
<dbReference type="AlphaFoldDB" id="A0A6A7YXM7"/>